<dbReference type="Gene3D" id="3.30.450.20">
    <property type="entry name" value="PAS domain"/>
    <property type="match status" value="1"/>
</dbReference>
<dbReference type="SUPFAM" id="SSF55785">
    <property type="entry name" value="PYP-like sensor domain (PAS domain)"/>
    <property type="match status" value="1"/>
</dbReference>
<dbReference type="PANTHER" id="PTHR45138">
    <property type="entry name" value="REGULATORY COMPONENTS OF SENSORY TRANSDUCTION SYSTEM"/>
    <property type="match status" value="1"/>
</dbReference>
<dbReference type="InterPro" id="IPR029787">
    <property type="entry name" value="Nucleotide_cyclase"/>
</dbReference>
<dbReference type="PROSITE" id="PS50113">
    <property type="entry name" value="PAC"/>
    <property type="match status" value="1"/>
</dbReference>
<dbReference type="SMART" id="SM00267">
    <property type="entry name" value="GGDEF"/>
    <property type="match status" value="1"/>
</dbReference>
<dbReference type="EMBL" id="JACHGR010000004">
    <property type="protein sequence ID" value="MBB6055373.1"/>
    <property type="molecule type" value="Genomic_DNA"/>
</dbReference>
<feature type="domain" description="GGDEF" evidence="5">
    <location>
        <begin position="333"/>
        <end position="467"/>
    </location>
</feature>
<name>A0A841GPF2_9GAMM</name>
<proteinExistence type="predicted"/>
<dbReference type="PANTHER" id="PTHR45138:SF9">
    <property type="entry name" value="DIGUANYLATE CYCLASE DGCM-RELATED"/>
    <property type="match status" value="1"/>
</dbReference>
<dbReference type="InterPro" id="IPR035965">
    <property type="entry name" value="PAS-like_dom_sf"/>
</dbReference>
<evidence type="ECO:0000259" key="4">
    <source>
        <dbReference type="PROSITE" id="PS50113"/>
    </source>
</evidence>
<dbReference type="NCBIfam" id="TIGR00254">
    <property type="entry name" value="GGDEF"/>
    <property type="match status" value="1"/>
</dbReference>
<comment type="catalytic activity">
    <reaction evidence="3">
        <text>2 GTP = 3',3'-c-di-GMP + 2 diphosphate</text>
        <dbReference type="Rhea" id="RHEA:24898"/>
        <dbReference type="ChEBI" id="CHEBI:33019"/>
        <dbReference type="ChEBI" id="CHEBI:37565"/>
        <dbReference type="ChEBI" id="CHEBI:58805"/>
        <dbReference type="EC" id="2.7.7.65"/>
    </reaction>
</comment>
<evidence type="ECO:0000313" key="7">
    <source>
        <dbReference type="Proteomes" id="UP000585721"/>
    </source>
</evidence>
<dbReference type="GO" id="GO:0052621">
    <property type="term" value="F:diguanylate cyclase activity"/>
    <property type="evidence" value="ECO:0007669"/>
    <property type="project" value="UniProtKB-EC"/>
</dbReference>
<comment type="cofactor">
    <cofactor evidence="1">
        <name>Mg(2+)</name>
        <dbReference type="ChEBI" id="CHEBI:18420"/>
    </cofactor>
</comment>
<dbReference type="EC" id="2.7.7.65" evidence="2"/>
<evidence type="ECO:0000256" key="3">
    <source>
        <dbReference type="ARBA" id="ARBA00034247"/>
    </source>
</evidence>
<sequence length="469" mass="53114">MRDIAKAVGKQPVQIYRLNLSKADILANVIIALNSEQIAELPRLYAQVTGTTLLDRICSYLKQLYTLDVQYLPIRSVGAAFGWMWSKEHEYRVIEQVGQLVKPVADWMLDAGLDDVPARCIGIWSLYYVGYRQAVIHGGNADDCLDAIKPSLRFFLVSPEISHEDLIARRQVEEVTRLNEARLNWAELASKTGNWELHIDTRLIFASLGAAKIYGLASDKFDLTAIQHMALPEYRPALDACLSNLLLHDVPYDVEYKIRAADTDEIKDIHSQATFDRERRVLFGVVQDITERKKAEKELKRLAQTDPLTGLANRRHFMQLAEHERLQSKRYGRDLSILMMDIDHFKKINDSYGHHAGDLVIQSLSTICRNTLRETDIIGRIGGEEFAVVLPQTASHLAIEVAERLREAIADTVFSLEPDVTLHFTVSIGIATLTDMQNNIDTLLRFADKALYDAKLDGRNKVRLFSGND</sequence>
<dbReference type="SUPFAM" id="SSF55073">
    <property type="entry name" value="Nucleotide cyclase"/>
    <property type="match status" value="1"/>
</dbReference>
<organism evidence="6 7">
    <name type="scientific">Tolumonas osonensis</name>
    <dbReference type="NCBI Taxonomy" id="675874"/>
    <lineage>
        <taxon>Bacteria</taxon>
        <taxon>Pseudomonadati</taxon>
        <taxon>Pseudomonadota</taxon>
        <taxon>Gammaproteobacteria</taxon>
        <taxon>Aeromonadales</taxon>
        <taxon>Aeromonadaceae</taxon>
        <taxon>Tolumonas</taxon>
    </lineage>
</organism>
<gene>
    <name evidence="6" type="ORF">HNR75_001279</name>
</gene>
<dbReference type="InterPro" id="IPR000014">
    <property type="entry name" value="PAS"/>
</dbReference>
<dbReference type="InterPro" id="IPR043128">
    <property type="entry name" value="Rev_trsase/Diguanyl_cyclase"/>
</dbReference>
<dbReference type="NCBIfam" id="TIGR00229">
    <property type="entry name" value="sensory_box"/>
    <property type="match status" value="1"/>
</dbReference>
<dbReference type="AlphaFoldDB" id="A0A841GPF2"/>
<feature type="domain" description="PAC" evidence="4">
    <location>
        <begin position="252"/>
        <end position="301"/>
    </location>
</feature>
<dbReference type="InterPro" id="IPR000700">
    <property type="entry name" value="PAS-assoc_C"/>
</dbReference>
<evidence type="ECO:0000313" key="6">
    <source>
        <dbReference type="EMBL" id="MBB6055373.1"/>
    </source>
</evidence>
<evidence type="ECO:0000256" key="2">
    <source>
        <dbReference type="ARBA" id="ARBA00012528"/>
    </source>
</evidence>
<dbReference type="FunFam" id="3.30.70.270:FF:000001">
    <property type="entry name" value="Diguanylate cyclase domain protein"/>
    <property type="match status" value="1"/>
</dbReference>
<dbReference type="Pfam" id="PF00990">
    <property type="entry name" value="GGDEF"/>
    <property type="match status" value="1"/>
</dbReference>
<dbReference type="CDD" id="cd01949">
    <property type="entry name" value="GGDEF"/>
    <property type="match status" value="1"/>
</dbReference>
<reference evidence="6 7" key="1">
    <citation type="submission" date="2020-08" db="EMBL/GenBank/DDBJ databases">
        <title>Genomic Encyclopedia of Type Strains, Phase IV (KMG-IV): sequencing the most valuable type-strain genomes for metagenomic binning, comparative biology and taxonomic classification.</title>
        <authorList>
            <person name="Goeker M."/>
        </authorList>
    </citation>
    <scope>NUCLEOTIDE SEQUENCE [LARGE SCALE GENOMIC DNA]</scope>
    <source>
        <strain evidence="6 7">DSM 22975</strain>
    </source>
</reference>
<dbReference type="Proteomes" id="UP000585721">
    <property type="component" value="Unassembled WGS sequence"/>
</dbReference>
<accession>A0A841GPF2</accession>
<dbReference type="Gene3D" id="3.30.70.270">
    <property type="match status" value="1"/>
</dbReference>
<dbReference type="InterPro" id="IPR050469">
    <property type="entry name" value="Diguanylate_Cyclase"/>
</dbReference>
<comment type="caution">
    <text evidence="6">The sequence shown here is derived from an EMBL/GenBank/DDBJ whole genome shotgun (WGS) entry which is preliminary data.</text>
</comment>
<evidence type="ECO:0000256" key="1">
    <source>
        <dbReference type="ARBA" id="ARBA00001946"/>
    </source>
</evidence>
<protein>
    <recommendedName>
        <fullName evidence="2">diguanylate cyclase</fullName>
        <ecNumber evidence="2">2.7.7.65</ecNumber>
    </recommendedName>
</protein>
<evidence type="ECO:0000259" key="5">
    <source>
        <dbReference type="PROSITE" id="PS50887"/>
    </source>
</evidence>
<keyword evidence="7" id="KW-1185">Reference proteome</keyword>
<dbReference type="InterPro" id="IPR000160">
    <property type="entry name" value="GGDEF_dom"/>
</dbReference>
<dbReference type="PROSITE" id="PS50887">
    <property type="entry name" value="GGDEF"/>
    <property type="match status" value="1"/>
</dbReference>